<dbReference type="Gene3D" id="1.10.287.2250">
    <property type="match status" value="1"/>
</dbReference>
<dbReference type="InterPro" id="IPR039417">
    <property type="entry name" value="Peptidase_C1A_papain-like"/>
</dbReference>
<reference evidence="6" key="1">
    <citation type="submission" date="2021-12" db="EMBL/GenBank/DDBJ databases">
        <authorList>
            <person name="King R."/>
        </authorList>
    </citation>
    <scope>NUCLEOTIDE SEQUENCE</scope>
</reference>
<dbReference type="Pfam" id="PF00112">
    <property type="entry name" value="Peptidase_C1"/>
    <property type="match status" value="1"/>
</dbReference>
<dbReference type="InterPro" id="IPR013201">
    <property type="entry name" value="Prot_inhib_I29"/>
</dbReference>
<dbReference type="GO" id="GO:0008234">
    <property type="term" value="F:cysteine-type peptidase activity"/>
    <property type="evidence" value="ECO:0007669"/>
    <property type="project" value="InterPro"/>
</dbReference>
<dbReference type="Pfam" id="PF08246">
    <property type="entry name" value="Inhibitor_I29"/>
    <property type="match status" value="1"/>
</dbReference>
<dbReference type="AlphaFoldDB" id="A0A9P0AQJ6"/>
<dbReference type="SUPFAM" id="SSF54001">
    <property type="entry name" value="Cysteine proteinases"/>
    <property type="match status" value="2"/>
</dbReference>
<feature type="region of interest" description="Disordered" evidence="2">
    <location>
        <begin position="209"/>
        <end position="413"/>
    </location>
</feature>
<comment type="similarity">
    <text evidence="1">Belongs to the peptidase C1 family.</text>
</comment>
<dbReference type="SMART" id="SM00645">
    <property type="entry name" value="Pept_C1"/>
    <property type="match status" value="1"/>
</dbReference>
<feature type="compositionally biased region" description="Basic and acidic residues" evidence="2">
    <location>
        <begin position="402"/>
        <end position="413"/>
    </location>
</feature>
<evidence type="ECO:0000256" key="3">
    <source>
        <dbReference type="SAM" id="SignalP"/>
    </source>
</evidence>
<feature type="compositionally biased region" description="Pro residues" evidence="2">
    <location>
        <begin position="349"/>
        <end position="361"/>
    </location>
</feature>
<sequence>MTWPLVGICMLILCFSSLVEVRSDSLCTEKIPTKRNESNCNAYCNSRWGKAALVNKPWAIGRCQQDKDVNQTYCTCRFNDKDLNAFFPTKCIATGTYAPLSTKKALADEEYQNQVSQMTENAVFDLYIKAYQKKYRSKAEKRNRFNIFKANLGMIKTLNDENRRRGNPGNLLFGIGPFTDLTSDEYVSYMGFLEKSPVTVDPIGQSLAPRMLDSFRKSKNRGSGSTPRRERSNSPAKTPKRSKSRDRKSGDQPGDDSKSRGWWGRAKDDPKSRSRSKDESTSRFRSNDGSKSRGRSEKNDVSNPKGRSSSVPVKSAPPPLSRENPSRSQSAPPVRRRKRDRLWVGMDLPPDPSSDPPPQSPPERVNNPTFTNPTHLDEPEPESSSSTAASTSRGRVTPWIGKDPEGDPEMDWRDPADIYPEPRNQVLGEHRCRSCWAFAVLGAVEIHWALDENKVTQLSAQDLVDCVEGNSGCAGGNVDVALKHMFFHGVSKEEDYPYKAVTGECNKRVKRYLKIEDFERVKTRKQIEDTVVYSPLPTSLHSPKELQHYVSGIYNSDNCSNDANVINHAATIVGHYEEAWIVRNSAGPNWGLQGHYLVEKGKCGIGIDTYAVYSPYEIEDQQ</sequence>
<evidence type="ECO:0000313" key="7">
    <source>
        <dbReference type="Proteomes" id="UP001152759"/>
    </source>
</evidence>
<dbReference type="EMBL" id="OU963870">
    <property type="protein sequence ID" value="CAH0395831.1"/>
    <property type="molecule type" value="Genomic_DNA"/>
</dbReference>
<dbReference type="InterPro" id="IPR038765">
    <property type="entry name" value="Papain-like_cys_pep_sf"/>
</dbReference>
<gene>
    <name evidence="6" type="ORF">BEMITA_LOCUS13966</name>
</gene>
<dbReference type="KEGG" id="btab:109039253"/>
<evidence type="ECO:0000256" key="2">
    <source>
        <dbReference type="SAM" id="MobiDB-lite"/>
    </source>
</evidence>
<organism evidence="6 7">
    <name type="scientific">Bemisia tabaci</name>
    <name type="common">Sweetpotato whitefly</name>
    <name type="synonym">Aleurodes tabaci</name>
    <dbReference type="NCBI Taxonomy" id="7038"/>
    <lineage>
        <taxon>Eukaryota</taxon>
        <taxon>Metazoa</taxon>
        <taxon>Ecdysozoa</taxon>
        <taxon>Arthropoda</taxon>
        <taxon>Hexapoda</taxon>
        <taxon>Insecta</taxon>
        <taxon>Pterygota</taxon>
        <taxon>Neoptera</taxon>
        <taxon>Paraneoptera</taxon>
        <taxon>Hemiptera</taxon>
        <taxon>Sternorrhyncha</taxon>
        <taxon>Aleyrodoidea</taxon>
        <taxon>Aleyrodidae</taxon>
        <taxon>Aleyrodinae</taxon>
        <taxon>Bemisia</taxon>
    </lineage>
</organism>
<evidence type="ECO:0000256" key="1">
    <source>
        <dbReference type="ARBA" id="ARBA00008455"/>
    </source>
</evidence>
<feature type="domain" description="Cathepsin propeptide inhibitor" evidence="5">
    <location>
        <begin position="124"/>
        <end position="186"/>
    </location>
</feature>
<accession>A0A9P0AQJ6</accession>
<feature type="chain" id="PRO_5040513152" evidence="3">
    <location>
        <begin position="24"/>
        <end position="622"/>
    </location>
</feature>
<evidence type="ECO:0000259" key="4">
    <source>
        <dbReference type="SMART" id="SM00645"/>
    </source>
</evidence>
<name>A0A9P0AQJ6_BEMTA</name>
<dbReference type="PANTHER" id="PTHR12411">
    <property type="entry name" value="CYSTEINE PROTEASE FAMILY C1-RELATED"/>
    <property type="match status" value="1"/>
</dbReference>
<evidence type="ECO:0000313" key="6">
    <source>
        <dbReference type="EMBL" id="CAH0395831.1"/>
    </source>
</evidence>
<dbReference type="SMART" id="SM00848">
    <property type="entry name" value="Inhibitor_I29"/>
    <property type="match status" value="1"/>
</dbReference>
<dbReference type="GO" id="GO:0006508">
    <property type="term" value="P:proteolysis"/>
    <property type="evidence" value="ECO:0007669"/>
    <property type="project" value="InterPro"/>
</dbReference>
<feature type="compositionally biased region" description="Low complexity" evidence="2">
    <location>
        <begin position="382"/>
        <end position="392"/>
    </location>
</feature>
<dbReference type="CDD" id="cd02248">
    <property type="entry name" value="Peptidase_C1A"/>
    <property type="match status" value="1"/>
</dbReference>
<protein>
    <submittedName>
        <fullName evidence="6">Uncharacterized protein</fullName>
    </submittedName>
</protein>
<dbReference type="Proteomes" id="UP001152759">
    <property type="component" value="Chromosome 9"/>
</dbReference>
<keyword evidence="7" id="KW-1185">Reference proteome</keyword>
<dbReference type="Gene3D" id="3.90.70.10">
    <property type="entry name" value="Cysteine proteinases"/>
    <property type="match status" value="1"/>
</dbReference>
<keyword evidence="3" id="KW-0732">Signal</keyword>
<feature type="compositionally biased region" description="Basic and acidic residues" evidence="2">
    <location>
        <begin position="247"/>
        <end position="300"/>
    </location>
</feature>
<proteinExistence type="inferred from homology"/>
<dbReference type="InterPro" id="IPR000668">
    <property type="entry name" value="Peptidase_C1A_C"/>
</dbReference>
<evidence type="ECO:0000259" key="5">
    <source>
        <dbReference type="SMART" id="SM00848"/>
    </source>
</evidence>
<dbReference type="InterPro" id="IPR013128">
    <property type="entry name" value="Peptidase_C1A"/>
</dbReference>
<feature type="domain" description="Peptidase C1A papain C-terminal" evidence="4">
    <location>
        <begin position="406"/>
        <end position="613"/>
    </location>
</feature>
<feature type="signal peptide" evidence="3">
    <location>
        <begin position="1"/>
        <end position="23"/>
    </location>
</feature>